<dbReference type="PANTHER" id="PTHR24421">
    <property type="entry name" value="NITRATE/NITRITE SENSOR PROTEIN NARX-RELATED"/>
    <property type="match status" value="1"/>
</dbReference>
<feature type="transmembrane region" description="Helical" evidence="5">
    <location>
        <begin position="113"/>
        <end position="135"/>
    </location>
</feature>
<reference evidence="7 8" key="1">
    <citation type="submission" date="2023-01" db="EMBL/GenBank/DDBJ databases">
        <title>Draft genome sequence of Nocardiopsis sp. RSe5-2 isolated from halophytes.</title>
        <authorList>
            <person name="Duangmal K."/>
            <person name="Chantavorakit T."/>
        </authorList>
    </citation>
    <scope>NUCLEOTIDE SEQUENCE [LARGE SCALE GENOMIC DNA]</scope>
    <source>
        <strain evidence="7 8">RSe5-2</strain>
    </source>
</reference>
<feature type="transmembrane region" description="Helical" evidence="5">
    <location>
        <begin position="81"/>
        <end position="101"/>
    </location>
</feature>
<feature type="region of interest" description="Disordered" evidence="4">
    <location>
        <begin position="385"/>
        <end position="405"/>
    </location>
</feature>
<evidence type="ECO:0000256" key="2">
    <source>
        <dbReference type="ARBA" id="ARBA00022777"/>
    </source>
</evidence>
<feature type="transmembrane region" description="Helical" evidence="5">
    <location>
        <begin position="49"/>
        <end position="69"/>
    </location>
</feature>
<dbReference type="CDD" id="cd16917">
    <property type="entry name" value="HATPase_UhpB-NarQ-NarX-like"/>
    <property type="match status" value="1"/>
</dbReference>
<evidence type="ECO:0000259" key="6">
    <source>
        <dbReference type="Pfam" id="PF07730"/>
    </source>
</evidence>
<keyword evidence="5" id="KW-0472">Membrane</keyword>
<dbReference type="RefSeq" id="WP_270688148.1">
    <property type="nucleotide sequence ID" value="NZ_JAQFWQ010000072.1"/>
</dbReference>
<proteinExistence type="predicted"/>
<accession>A0ABT4U8I3</accession>
<dbReference type="PANTHER" id="PTHR24421:SF63">
    <property type="entry name" value="SENSOR HISTIDINE KINASE DESK"/>
    <property type="match status" value="1"/>
</dbReference>
<keyword evidence="2 7" id="KW-0418">Kinase</keyword>
<keyword evidence="3" id="KW-0902">Two-component regulatory system</keyword>
<dbReference type="Pfam" id="PF07730">
    <property type="entry name" value="HisKA_3"/>
    <property type="match status" value="1"/>
</dbReference>
<evidence type="ECO:0000256" key="4">
    <source>
        <dbReference type="SAM" id="MobiDB-lite"/>
    </source>
</evidence>
<keyword evidence="8" id="KW-1185">Reference proteome</keyword>
<organism evidence="7 8">
    <name type="scientific">Nocardiopsis endophytica</name>
    <dbReference type="NCBI Taxonomy" id="3018445"/>
    <lineage>
        <taxon>Bacteria</taxon>
        <taxon>Bacillati</taxon>
        <taxon>Actinomycetota</taxon>
        <taxon>Actinomycetes</taxon>
        <taxon>Streptosporangiales</taxon>
        <taxon>Nocardiopsidaceae</taxon>
        <taxon>Nocardiopsis</taxon>
    </lineage>
</organism>
<dbReference type="GO" id="GO:0016301">
    <property type="term" value="F:kinase activity"/>
    <property type="evidence" value="ECO:0007669"/>
    <property type="project" value="UniProtKB-KW"/>
</dbReference>
<keyword evidence="5" id="KW-0812">Transmembrane</keyword>
<keyword evidence="5" id="KW-1133">Transmembrane helix</keyword>
<name>A0ABT4U8I3_9ACTN</name>
<feature type="transmembrane region" description="Helical" evidence="5">
    <location>
        <begin position="20"/>
        <end position="42"/>
    </location>
</feature>
<evidence type="ECO:0000256" key="5">
    <source>
        <dbReference type="SAM" id="Phobius"/>
    </source>
</evidence>
<sequence length="405" mass="42541">MTPTLSTPSPAPPPPVAGAAAWFVPVAVITGIFLTNLHAALAGPHAPDWTALAVVCLVLMLALQLVLTLSAGGPGRGRRGLLIASTVIGGQACLVYLPALYFQHPWMGIPGYLAGSVLFVLSAKAGWLVFIAVAASVAFTHRLLNTLEAGTPSDPLFMSVQVVITGLIVYGLSRFRQMLGDLRRAQRALAEAAVVRERLRFAKDLHDLMGYGLSAMVLKAELVLRLVPGHPDRARTELDEILDISRRARADLHTVAHGHRDLSLEEECRSVSGVLAAAGVRVRMDADGVGLPPAVATAVATVLREGTANVLRHSAAENCEILLVRECGRVTASIVNDGVGPEPDRPADRASGGLVNLSERAAALGGGLVAGRLPGGRFRLAVELPVPRKGEEGDRARDGRLPAPG</sequence>
<evidence type="ECO:0000313" key="8">
    <source>
        <dbReference type="Proteomes" id="UP001527866"/>
    </source>
</evidence>
<dbReference type="InterPro" id="IPR050482">
    <property type="entry name" value="Sensor_HK_TwoCompSys"/>
</dbReference>
<dbReference type="Gene3D" id="3.30.565.10">
    <property type="entry name" value="Histidine kinase-like ATPase, C-terminal domain"/>
    <property type="match status" value="1"/>
</dbReference>
<dbReference type="Gene3D" id="1.20.5.1930">
    <property type="match status" value="1"/>
</dbReference>
<dbReference type="InterPro" id="IPR036890">
    <property type="entry name" value="HATPase_C_sf"/>
</dbReference>
<keyword evidence="1" id="KW-0808">Transferase</keyword>
<dbReference type="Proteomes" id="UP001527866">
    <property type="component" value="Unassembled WGS sequence"/>
</dbReference>
<protein>
    <submittedName>
        <fullName evidence="7">Histidine kinase</fullName>
    </submittedName>
</protein>
<feature type="domain" description="Signal transduction histidine kinase subgroup 3 dimerisation and phosphoacceptor" evidence="6">
    <location>
        <begin position="197"/>
        <end position="260"/>
    </location>
</feature>
<evidence type="ECO:0000256" key="3">
    <source>
        <dbReference type="ARBA" id="ARBA00023012"/>
    </source>
</evidence>
<evidence type="ECO:0000256" key="1">
    <source>
        <dbReference type="ARBA" id="ARBA00022679"/>
    </source>
</evidence>
<dbReference type="SUPFAM" id="SSF55874">
    <property type="entry name" value="ATPase domain of HSP90 chaperone/DNA topoisomerase II/histidine kinase"/>
    <property type="match status" value="1"/>
</dbReference>
<gene>
    <name evidence="7" type="ORF">O4J56_21595</name>
</gene>
<feature type="transmembrane region" description="Helical" evidence="5">
    <location>
        <begin position="155"/>
        <end position="173"/>
    </location>
</feature>
<dbReference type="InterPro" id="IPR011712">
    <property type="entry name" value="Sig_transdc_His_kin_sub3_dim/P"/>
</dbReference>
<comment type="caution">
    <text evidence="7">The sequence shown here is derived from an EMBL/GenBank/DDBJ whole genome shotgun (WGS) entry which is preliminary data.</text>
</comment>
<dbReference type="EMBL" id="JAQFWQ010000072">
    <property type="protein sequence ID" value="MDA2813254.1"/>
    <property type="molecule type" value="Genomic_DNA"/>
</dbReference>
<evidence type="ECO:0000313" key="7">
    <source>
        <dbReference type="EMBL" id="MDA2813254.1"/>
    </source>
</evidence>
<feature type="compositionally biased region" description="Basic and acidic residues" evidence="4">
    <location>
        <begin position="386"/>
        <end position="405"/>
    </location>
</feature>